<sequence length="100" mass="11346">MNALRETYNITGATEERFALIASAAEHVVEEFGVLVNGREITPFMGGDYIVEVKTDTAKIIDMNFHIAELISKDARLDSPEMTTRFEHIRKHKTESEYIA</sequence>
<organism evidence="1 2">
    <name type="scientific">Candidatus Sodalis endolongispinus</name>
    <dbReference type="NCBI Taxonomy" id="2812662"/>
    <lineage>
        <taxon>Bacteria</taxon>
        <taxon>Pseudomonadati</taxon>
        <taxon>Pseudomonadota</taxon>
        <taxon>Gammaproteobacteria</taxon>
        <taxon>Enterobacterales</taxon>
        <taxon>Bruguierivoracaceae</taxon>
        <taxon>Sodalis</taxon>
    </lineage>
</organism>
<proteinExistence type="predicted"/>
<keyword evidence="2" id="KW-1185">Reference proteome</keyword>
<evidence type="ECO:0000313" key="2">
    <source>
        <dbReference type="Proteomes" id="UP000811282"/>
    </source>
</evidence>
<evidence type="ECO:0000313" key="1">
    <source>
        <dbReference type="EMBL" id="MBT9431051.1"/>
    </source>
</evidence>
<dbReference type="EMBL" id="JAFJYC010000001">
    <property type="protein sequence ID" value="MBT9431051.1"/>
    <property type="molecule type" value="Genomic_DNA"/>
</dbReference>
<dbReference type="Proteomes" id="UP000811282">
    <property type="component" value="Unassembled WGS sequence"/>
</dbReference>
<evidence type="ECO:0008006" key="3">
    <source>
        <dbReference type="Google" id="ProtNLM"/>
    </source>
</evidence>
<comment type="caution">
    <text evidence="1">The sequence shown here is derived from an EMBL/GenBank/DDBJ whole genome shotgun (WGS) entry which is preliminary data.</text>
</comment>
<reference evidence="1 2" key="1">
    <citation type="journal article" date="2021" name="Genome Biol. Evol.">
        <title>The evolution of interdependence in a four-way mealybug symbiosis.</title>
        <authorList>
            <person name="Garber A.I."/>
            <person name="Kupper M."/>
            <person name="Laetsch D.R."/>
            <person name="Weldon S.R."/>
            <person name="Ladinsky M.S."/>
            <person name="Bjorkman P.J."/>
            <person name="McCutcheon J.P."/>
        </authorList>
    </citation>
    <scope>NUCLEOTIDE SEQUENCE [LARGE SCALE GENOMIC DNA]</scope>
    <source>
        <strain evidence="1">SOD</strain>
    </source>
</reference>
<name>A0ABS5YA95_9GAMM</name>
<accession>A0ABS5YA95</accession>
<protein>
    <recommendedName>
        <fullName evidence="3">Phage protein</fullName>
    </recommendedName>
</protein>
<gene>
    <name evidence="1" type="ORF">JZM24_00650</name>
</gene>
<dbReference type="RefSeq" id="WP_215668232.1">
    <property type="nucleotide sequence ID" value="NZ_JAFJYC010000001.1"/>
</dbReference>